<keyword evidence="3" id="KW-1185">Reference proteome</keyword>
<comment type="caution">
    <text evidence="2">The sequence shown here is derived from an EMBL/GenBank/DDBJ whole genome shotgun (WGS) entry which is preliminary data.</text>
</comment>
<gene>
    <name evidence="2" type="ORF">OQ497_00930</name>
</gene>
<evidence type="ECO:0000313" key="3">
    <source>
        <dbReference type="Proteomes" id="UP001301152"/>
    </source>
</evidence>
<keyword evidence="1" id="KW-0732">Signal</keyword>
<evidence type="ECO:0000256" key="1">
    <source>
        <dbReference type="SAM" id="SignalP"/>
    </source>
</evidence>
<dbReference type="Proteomes" id="UP001301152">
    <property type="component" value="Unassembled WGS sequence"/>
</dbReference>
<feature type="chain" id="PRO_5046703811" description="Lipoprotein" evidence="1">
    <location>
        <begin position="18"/>
        <end position="168"/>
    </location>
</feature>
<organism evidence="2 3">
    <name type="scientific">Acetobacter thailandicus</name>
    <dbReference type="NCBI Taxonomy" id="1502842"/>
    <lineage>
        <taxon>Bacteria</taxon>
        <taxon>Pseudomonadati</taxon>
        <taxon>Pseudomonadota</taxon>
        <taxon>Alphaproteobacteria</taxon>
        <taxon>Acetobacterales</taxon>
        <taxon>Acetobacteraceae</taxon>
        <taxon>Acetobacter</taxon>
    </lineage>
</organism>
<accession>A0ABT3QB77</accession>
<dbReference type="PROSITE" id="PS51257">
    <property type="entry name" value="PROKAR_LIPOPROTEIN"/>
    <property type="match status" value="1"/>
</dbReference>
<reference evidence="2 3" key="1">
    <citation type="submission" date="2022-11" db="EMBL/GenBank/DDBJ databases">
        <title>Genome sequencing of Acetobacter type strain.</title>
        <authorList>
            <person name="Heo J."/>
            <person name="Lee D."/>
            <person name="Han B.-H."/>
            <person name="Hong S.-B."/>
            <person name="Kwon S.-W."/>
        </authorList>
    </citation>
    <scope>NUCLEOTIDE SEQUENCE [LARGE SCALE GENOMIC DNA]</scope>
    <source>
        <strain evidence="2 3">KACC 21253</strain>
    </source>
</reference>
<sequence length="168" mass="17886">MKRFFILATALALSACASSKPVNKWAPCGLTEQQGFYLESHGLMNPIEAQDWIVAGVSSPEQIIAWRATGLSSLMASKFIQAGITTPEAARSWLYALNANQSPATLSVATIKTYKTAADTGTVTPANIGSVIHSLNIDRNNTRKVLAIAKSVNQQGLSPAKAAEQLKL</sequence>
<evidence type="ECO:0008006" key="4">
    <source>
        <dbReference type="Google" id="ProtNLM"/>
    </source>
</evidence>
<name>A0ABT3QB77_9PROT</name>
<proteinExistence type="predicted"/>
<dbReference type="RefSeq" id="WP_173559373.1">
    <property type="nucleotide sequence ID" value="NZ_JAPIUZ010000001.1"/>
</dbReference>
<feature type="signal peptide" evidence="1">
    <location>
        <begin position="1"/>
        <end position="17"/>
    </location>
</feature>
<protein>
    <recommendedName>
        <fullName evidence="4">Lipoprotein</fullName>
    </recommendedName>
</protein>
<evidence type="ECO:0000313" key="2">
    <source>
        <dbReference type="EMBL" id="MCX2562533.1"/>
    </source>
</evidence>
<dbReference type="EMBL" id="JAPIUZ010000001">
    <property type="protein sequence ID" value="MCX2562533.1"/>
    <property type="molecule type" value="Genomic_DNA"/>
</dbReference>